<keyword evidence="7 12" id="KW-1133">Transmembrane helix</keyword>
<reference evidence="13 14" key="1">
    <citation type="submission" date="2021-12" db="EMBL/GenBank/DDBJ databases">
        <title>Genome sequencing of bacteria with rrn-lacking chromosome and rrn-plasmid.</title>
        <authorList>
            <person name="Anda M."/>
            <person name="Iwasaki W."/>
        </authorList>
    </citation>
    <scope>NUCLEOTIDE SEQUENCE [LARGE SCALE GENOMIC DNA]</scope>
    <source>
        <strain evidence="13 14">NBRC 15940</strain>
    </source>
</reference>
<feature type="transmembrane region" description="Helical" evidence="12">
    <location>
        <begin position="255"/>
        <end position="279"/>
    </location>
</feature>
<organism evidence="13 14">
    <name type="scientific">Persicobacter diffluens</name>
    <dbReference type="NCBI Taxonomy" id="981"/>
    <lineage>
        <taxon>Bacteria</taxon>
        <taxon>Pseudomonadati</taxon>
        <taxon>Bacteroidota</taxon>
        <taxon>Cytophagia</taxon>
        <taxon>Cytophagales</taxon>
        <taxon>Persicobacteraceae</taxon>
        <taxon>Persicobacter</taxon>
    </lineage>
</organism>
<evidence type="ECO:0000256" key="12">
    <source>
        <dbReference type="SAM" id="Phobius"/>
    </source>
</evidence>
<keyword evidence="6" id="KW-0460">Magnesium</keyword>
<keyword evidence="8" id="KW-0406">Ion transport</keyword>
<gene>
    <name evidence="13" type="primary">corA-2</name>
    <name evidence="13" type="ORF">PEDI_35400</name>
</gene>
<proteinExistence type="inferred from homology"/>
<comment type="caution">
    <text evidence="13">The sequence shown here is derived from an EMBL/GenBank/DDBJ whole genome shotgun (WGS) entry which is preliminary data.</text>
</comment>
<dbReference type="EMBL" id="BQKE01000002">
    <property type="protein sequence ID" value="GJM62988.1"/>
    <property type="molecule type" value="Genomic_DNA"/>
</dbReference>
<dbReference type="PANTHER" id="PTHR46494">
    <property type="entry name" value="CORA FAMILY METAL ION TRANSPORTER (EUROFUNG)"/>
    <property type="match status" value="1"/>
</dbReference>
<evidence type="ECO:0000256" key="11">
    <source>
        <dbReference type="ARBA" id="ARBA00045497"/>
    </source>
</evidence>
<dbReference type="Gene3D" id="1.20.58.340">
    <property type="entry name" value="Magnesium transport protein CorA, transmembrane region"/>
    <property type="match status" value="1"/>
</dbReference>
<dbReference type="GO" id="GO:0005886">
    <property type="term" value="C:plasma membrane"/>
    <property type="evidence" value="ECO:0007669"/>
    <property type="project" value="UniProtKB-SubCell"/>
</dbReference>
<keyword evidence="4" id="KW-1003">Cell membrane</keyword>
<feature type="transmembrane region" description="Helical" evidence="12">
    <location>
        <begin position="291"/>
        <end position="311"/>
    </location>
</feature>
<keyword evidence="5 12" id="KW-0812">Transmembrane</keyword>
<dbReference type="PANTHER" id="PTHR46494:SF1">
    <property type="entry name" value="CORA FAMILY METAL ION TRANSPORTER (EUROFUNG)"/>
    <property type="match status" value="1"/>
</dbReference>
<dbReference type="GO" id="GO:0015095">
    <property type="term" value="F:magnesium ion transmembrane transporter activity"/>
    <property type="evidence" value="ECO:0007669"/>
    <property type="project" value="TreeGrafter"/>
</dbReference>
<evidence type="ECO:0000256" key="9">
    <source>
        <dbReference type="ARBA" id="ARBA00023136"/>
    </source>
</evidence>
<name>A0AAN4W1P4_9BACT</name>
<evidence type="ECO:0000256" key="10">
    <source>
        <dbReference type="ARBA" id="ARBA00034269"/>
    </source>
</evidence>
<dbReference type="RefSeq" id="WP_338238207.1">
    <property type="nucleotide sequence ID" value="NZ_BQKE01000002.1"/>
</dbReference>
<dbReference type="SUPFAM" id="SSF144083">
    <property type="entry name" value="Magnesium transport protein CorA, transmembrane region"/>
    <property type="match status" value="1"/>
</dbReference>
<evidence type="ECO:0000256" key="2">
    <source>
        <dbReference type="ARBA" id="ARBA00009765"/>
    </source>
</evidence>
<dbReference type="InterPro" id="IPR002523">
    <property type="entry name" value="MgTranspt_CorA/ZnTranspt_ZntB"/>
</dbReference>
<comment type="function">
    <text evidence="11">Mediates influx of magnesium ions. Alternates between open and closed states. Activated by low cytoplasmic Mg(2+) levels. Inactive when cytoplasmic Mg(2+) levels are high.</text>
</comment>
<evidence type="ECO:0000313" key="13">
    <source>
        <dbReference type="EMBL" id="GJM62988.1"/>
    </source>
</evidence>
<comment type="subcellular location">
    <subcellularLocation>
        <location evidence="1">Cell membrane</location>
        <topology evidence="1">Multi-pass membrane protein</topology>
    </subcellularLocation>
</comment>
<dbReference type="Proteomes" id="UP001310022">
    <property type="component" value="Unassembled WGS sequence"/>
</dbReference>
<dbReference type="GO" id="GO:0000287">
    <property type="term" value="F:magnesium ion binding"/>
    <property type="evidence" value="ECO:0007669"/>
    <property type="project" value="TreeGrafter"/>
</dbReference>
<keyword evidence="14" id="KW-1185">Reference proteome</keyword>
<keyword evidence="3" id="KW-0813">Transport</keyword>
<evidence type="ECO:0000313" key="14">
    <source>
        <dbReference type="Proteomes" id="UP001310022"/>
    </source>
</evidence>
<dbReference type="AlphaFoldDB" id="A0AAN4W1P4"/>
<sequence>MIELLLKNRETVKLQHTDEIKGHLLRFDVIKFIDYSHQEVEWAQQTFGLDFSIMQRYEDIEISSHLIEQENQISMHISIPYGIQEENLSETPIFFILTSSALFFFSGPNENSLFNKSYSKGFQKLQKSNGVEAILKYQVEFISDYFADITETEVHKIKVLANKVLLEKKFKDDIMDRITKYSFNNLLIKEALIESTRVISLFKKSAWGSKLEVWETIESDLKDLSVVSDYIQFNFERLDDLQDYVANRVDLEQNYIFKMLTVVTVCISLPTLVAGVYGMNFVHMPELKATWGYPLTLISMVLLGIVPFMIAKWKKWL</sequence>
<evidence type="ECO:0000256" key="7">
    <source>
        <dbReference type="ARBA" id="ARBA00022989"/>
    </source>
</evidence>
<evidence type="ECO:0000256" key="4">
    <source>
        <dbReference type="ARBA" id="ARBA00022475"/>
    </source>
</evidence>
<dbReference type="Pfam" id="PF01544">
    <property type="entry name" value="CorA"/>
    <property type="match status" value="1"/>
</dbReference>
<evidence type="ECO:0000256" key="5">
    <source>
        <dbReference type="ARBA" id="ARBA00022692"/>
    </source>
</evidence>
<evidence type="ECO:0000256" key="6">
    <source>
        <dbReference type="ARBA" id="ARBA00022842"/>
    </source>
</evidence>
<dbReference type="InterPro" id="IPR045863">
    <property type="entry name" value="CorA_TM1_TM2"/>
</dbReference>
<protein>
    <submittedName>
        <fullName evidence="13">Magnesium transport protein CorA</fullName>
    </submittedName>
</protein>
<dbReference type="SUPFAM" id="SSF143865">
    <property type="entry name" value="CorA soluble domain-like"/>
    <property type="match status" value="1"/>
</dbReference>
<keyword evidence="9 12" id="KW-0472">Membrane</keyword>
<comment type="catalytic activity">
    <reaction evidence="10">
        <text>Mg(2+)(in) = Mg(2+)(out)</text>
        <dbReference type="Rhea" id="RHEA:29827"/>
        <dbReference type="ChEBI" id="CHEBI:18420"/>
    </reaction>
</comment>
<dbReference type="InterPro" id="IPR045861">
    <property type="entry name" value="CorA_cytoplasmic_dom"/>
</dbReference>
<evidence type="ECO:0000256" key="3">
    <source>
        <dbReference type="ARBA" id="ARBA00022448"/>
    </source>
</evidence>
<evidence type="ECO:0000256" key="1">
    <source>
        <dbReference type="ARBA" id="ARBA00004651"/>
    </source>
</evidence>
<evidence type="ECO:0000256" key="8">
    <source>
        <dbReference type="ARBA" id="ARBA00023065"/>
    </source>
</evidence>
<dbReference type="GO" id="GO:0050897">
    <property type="term" value="F:cobalt ion binding"/>
    <property type="evidence" value="ECO:0007669"/>
    <property type="project" value="TreeGrafter"/>
</dbReference>
<dbReference type="FunFam" id="1.20.58.340:FF:000004">
    <property type="entry name" value="Magnesium transport protein CorA"/>
    <property type="match status" value="1"/>
</dbReference>
<accession>A0AAN4W1P4</accession>
<dbReference type="GO" id="GO:0015087">
    <property type="term" value="F:cobalt ion transmembrane transporter activity"/>
    <property type="evidence" value="ECO:0007669"/>
    <property type="project" value="TreeGrafter"/>
</dbReference>
<comment type="similarity">
    <text evidence="2">Belongs to the CorA metal ion transporter (MIT) (TC 1.A.35) family.</text>
</comment>